<feature type="compositionally biased region" description="Pro residues" evidence="8">
    <location>
        <begin position="376"/>
        <end position="399"/>
    </location>
</feature>
<keyword evidence="4 7" id="KW-0547">Nucleotide-binding</keyword>
<dbReference type="Gene3D" id="1.10.510.10">
    <property type="entry name" value="Transferase(Phosphotransferase) domain 1"/>
    <property type="match status" value="1"/>
</dbReference>
<evidence type="ECO:0000256" key="9">
    <source>
        <dbReference type="SAM" id="Phobius"/>
    </source>
</evidence>
<dbReference type="SUPFAM" id="SSF56112">
    <property type="entry name" value="Protein kinase-like (PK-like)"/>
    <property type="match status" value="1"/>
</dbReference>
<dbReference type="SMART" id="SM00220">
    <property type="entry name" value="S_TKc"/>
    <property type="match status" value="1"/>
</dbReference>
<dbReference type="PANTHER" id="PTHR43289:SF6">
    <property type="entry name" value="SERINE_THREONINE-PROTEIN KINASE NEKL-3"/>
    <property type="match status" value="1"/>
</dbReference>
<dbReference type="GO" id="GO:0016301">
    <property type="term" value="F:kinase activity"/>
    <property type="evidence" value="ECO:0007669"/>
    <property type="project" value="UniProtKB-KW"/>
</dbReference>
<dbReference type="PANTHER" id="PTHR43289">
    <property type="entry name" value="MITOGEN-ACTIVATED PROTEIN KINASE KINASE KINASE 20-RELATED"/>
    <property type="match status" value="1"/>
</dbReference>
<dbReference type="InterPro" id="IPR000719">
    <property type="entry name" value="Prot_kinase_dom"/>
</dbReference>
<feature type="compositionally biased region" description="Pro residues" evidence="8">
    <location>
        <begin position="696"/>
        <end position="714"/>
    </location>
</feature>
<evidence type="ECO:0000259" key="10">
    <source>
        <dbReference type="PROSITE" id="PS50011"/>
    </source>
</evidence>
<dbReference type="EC" id="2.7.11.1" evidence="1"/>
<evidence type="ECO:0000313" key="12">
    <source>
        <dbReference type="Proteomes" id="UP001611415"/>
    </source>
</evidence>
<dbReference type="EMBL" id="JBIRYO010000012">
    <property type="protein sequence ID" value="MFI2475577.1"/>
    <property type="molecule type" value="Genomic_DNA"/>
</dbReference>
<dbReference type="RefSeq" id="WP_397093091.1">
    <property type="nucleotide sequence ID" value="NZ_JBIRYO010000012.1"/>
</dbReference>
<comment type="caution">
    <text evidence="11">The sequence shown here is derived from an EMBL/GenBank/DDBJ whole genome shotgun (WGS) entry which is preliminary data.</text>
</comment>
<feature type="compositionally biased region" description="Pro residues" evidence="8">
    <location>
        <begin position="656"/>
        <end position="679"/>
    </location>
</feature>
<dbReference type="PROSITE" id="PS00107">
    <property type="entry name" value="PROTEIN_KINASE_ATP"/>
    <property type="match status" value="1"/>
</dbReference>
<dbReference type="Gene3D" id="3.30.200.20">
    <property type="entry name" value="Phosphorylase Kinase, domain 1"/>
    <property type="match status" value="1"/>
</dbReference>
<feature type="transmembrane region" description="Helical" evidence="9">
    <location>
        <begin position="721"/>
        <end position="745"/>
    </location>
</feature>
<feature type="compositionally biased region" description="Polar residues" evidence="8">
    <location>
        <begin position="574"/>
        <end position="587"/>
    </location>
</feature>
<proteinExistence type="predicted"/>
<keyword evidence="6 7" id="KW-0067">ATP-binding</keyword>
<protein>
    <recommendedName>
        <fullName evidence="1">non-specific serine/threonine protein kinase</fullName>
        <ecNumber evidence="1">2.7.11.1</ecNumber>
    </recommendedName>
</protein>
<reference evidence="11 12" key="1">
    <citation type="submission" date="2024-10" db="EMBL/GenBank/DDBJ databases">
        <title>The Natural Products Discovery Center: Release of the First 8490 Sequenced Strains for Exploring Actinobacteria Biosynthetic Diversity.</title>
        <authorList>
            <person name="Kalkreuter E."/>
            <person name="Kautsar S.A."/>
            <person name="Yang D."/>
            <person name="Bader C.D."/>
            <person name="Teijaro C.N."/>
            <person name="Fluegel L."/>
            <person name="Davis C.M."/>
            <person name="Simpson J.R."/>
            <person name="Lauterbach L."/>
            <person name="Steele A.D."/>
            <person name="Gui C."/>
            <person name="Meng S."/>
            <person name="Li G."/>
            <person name="Viehrig K."/>
            <person name="Ye F."/>
            <person name="Su P."/>
            <person name="Kiefer A.F."/>
            <person name="Nichols A."/>
            <person name="Cepeda A.J."/>
            <person name="Yan W."/>
            <person name="Fan B."/>
            <person name="Jiang Y."/>
            <person name="Adhikari A."/>
            <person name="Zheng C.-J."/>
            <person name="Schuster L."/>
            <person name="Cowan T.M."/>
            <person name="Smanski M.J."/>
            <person name="Chevrette M.G."/>
            <person name="De Carvalho L.P.S."/>
            <person name="Shen B."/>
        </authorList>
    </citation>
    <scope>NUCLEOTIDE SEQUENCE [LARGE SCALE GENOMIC DNA]</scope>
    <source>
        <strain evidence="11 12">NPDC019275</strain>
    </source>
</reference>
<evidence type="ECO:0000256" key="1">
    <source>
        <dbReference type="ARBA" id="ARBA00012513"/>
    </source>
</evidence>
<keyword evidence="3" id="KW-0808">Transferase</keyword>
<accession>A0ABW7X395</accession>
<feature type="compositionally biased region" description="Pro residues" evidence="8">
    <location>
        <begin position="316"/>
        <end position="337"/>
    </location>
</feature>
<organism evidence="11 12">
    <name type="scientific">Nocardia xishanensis</name>
    <dbReference type="NCBI Taxonomy" id="238964"/>
    <lineage>
        <taxon>Bacteria</taxon>
        <taxon>Bacillati</taxon>
        <taxon>Actinomycetota</taxon>
        <taxon>Actinomycetes</taxon>
        <taxon>Mycobacteriales</taxon>
        <taxon>Nocardiaceae</taxon>
        <taxon>Nocardia</taxon>
    </lineage>
</organism>
<evidence type="ECO:0000256" key="2">
    <source>
        <dbReference type="ARBA" id="ARBA00022527"/>
    </source>
</evidence>
<feature type="domain" description="Protein kinase" evidence="10">
    <location>
        <begin position="11"/>
        <end position="275"/>
    </location>
</feature>
<feature type="compositionally biased region" description="Pro residues" evidence="8">
    <location>
        <begin position="408"/>
        <end position="426"/>
    </location>
</feature>
<dbReference type="InterPro" id="IPR008271">
    <property type="entry name" value="Ser/Thr_kinase_AS"/>
</dbReference>
<dbReference type="PROSITE" id="PS00108">
    <property type="entry name" value="PROTEIN_KINASE_ST"/>
    <property type="match status" value="1"/>
</dbReference>
<dbReference type="PRINTS" id="PR01217">
    <property type="entry name" value="PRICHEXTENSN"/>
</dbReference>
<keyword evidence="9" id="KW-0812">Transmembrane</keyword>
<evidence type="ECO:0000313" key="11">
    <source>
        <dbReference type="EMBL" id="MFI2475577.1"/>
    </source>
</evidence>
<sequence>MLSSGEVFAGFTVERLLGQGGMGSVYLARHPRLSRRTALKLLSRELFLDNEVRARFEREADLAAQLDHPGIVAVYDRGSEDGQLWISMQYVDGVDAAAVNPLTLPPERAVQIIEGVADALDYAHGMGVLHRDVKPANIMLARSGGGQGERVFLTDFGIARLREDSAHLTQTGMFTATLAYASPEQMTGAPLGNRSDQYSLACALYWLLAGVGPFDADNPADIIHGHLQLPLPSVRLRRPNLNPALDAVLAAGMAKRPEHRYRSCTEFAAAARKALTAVGPPPLPVIPPPAYPPQPYAAPPGYPPPVPMPPHAMPPVPVPSQPVPPQQVPRQIPPQPVPQQMQAPPQPMPPHPPAPQPVQPQPVSQQPVPQPMQQQPVPPHPVQPLAAPDPAPPNTPPGRPGAVHPSAAPTPQPPVPPQPGPAPLPPNAAAQGGGQPSPPQPMADPAVQQPVSAQLPHASAPGAGQPPHQQSFAAPAPQPVPPQSASNGMPQPAPVSLPPNASETTGPPPASRAAPSGEAEGSRGASPIQGAATDSTRTATGRGAEAVVSQVDDESAVGSGGPGKLKNATAEPESPTTGSSVESSQASPRERASSPADASPRPVAAGSLELPAHEAESVGGEAKSDASERPGHASAQSGDPSGGAAAGVSEPQNSAPAPPPNVGGPPPNAVPPMPGPVQLPGPTQGPGSGPVNGASGPPPGYPPGPNHPGAQPVPPRRHLTGLIGVVALGLVAVVALTVGVVVVLVSRSDAGETAAAPATALPKAASPAPAPEPLAASRRAFPTLLPQRPGDIGEAYEETTCRAERRGDRLNIDEEALTSSPWILAWECRRDVDNPFGMSYTVLEYQSAAAARSVIETLPANAATPGRKSGVPFTQHLWIRADPPGPVPSHYYTAKLVVGFPSDTNHANYLVYASYRGPARNPQSPLRPAEEELAEWWTTAPL</sequence>
<dbReference type="CDD" id="cd14014">
    <property type="entry name" value="STKc_PknB_like"/>
    <property type="match status" value="1"/>
</dbReference>
<evidence type="ECO:0000256" key="3">
    <source>
        <dbReference type="ARBA" id="ARBA00022679"/>
    </source>
</evidence>
<feature type="compositionally biased region" description="Pro residues" evidence="8">
    <location>
        <begin position="344"/>
        <end position="360"/>
    </location>
</feature>
<keyword evidence="5 11" id="KW-0418">Kinase</keyword>
<feature type="region of interest" description="Disordered" evidence="8">
    <location>
        <begin position="316"/>
        <end position="715"/>
    </location>
</feature>
<evidence type="ECO:0000256" key="5">
    <source>
        <dbReference type="ARBA" id="ARBA00022777"/>
    </source>
</evidence>
<keyword evidence="12" id="KW-1185">Reference proteome</keyword>
<evidence type="ECO:0000256" key="8">
    <source>
        <dbReference type="SAM" id="MobiDB-lite"/>
    </source>
</evidence>
<feature type="compositionally biased region" description="Low complexity" evidence="8">
    <location>
        <begin position="465"/>
        <end position="475"/>
    </location>
</feature>
<dbReference type="Proteomes" id="UP001611415">
    <property type="component" value="Unassembled WGS sequence"/>
</dbReference>
<keyword evidence="9" id="KW-1133">Transmembrane helix</keyword>
<dbReference type="PROSITE" id="PS50011">
    <property type="entry name" value="PROTEIN_KINASE_DOM"/>
    <property type="match status" value="1"/>
</dbReference>
<evidence type="ECO:0000256" key="7">
    <source>
        <dbReference type="PROSITE-ProRule" id="PRU10141"/>
    </source>
</evidence>
<feature type="compositionally biased region" description="Low complexity" evidence="8">
    <location>
        <begin position="361"/>
        <end position="375"/>
    </location>
</feature>
<evidence type="ECO:0000256" key="4">
    <source>
        <dbReference type="ARBA" id="ARBA00022741"/>
    </source>
</evidence>
<keyword evidence="2" id="KW-0723">Serine/threonine-protein kinase</keyword>
<dbReference type="InterPro" id="IPR011009">
    <property type="entry name" value="Kinase-like_dom_sf"/>
</dbReference>
<evidence type="ECO:0000256" key="6">
    <source>
        <dbReference type="ARBA" id="ARBA00022840"/>
    </source>
</evidence>
<feature type="compositionally biased region" description="Basic and acidic residues" evidence="8">
    <location>
        <begin position="611"/>
        <end position="631"/>
    </location>
</feature>
<name>A0ABW7X395_9NOCA</name>
<gene>
    <name evidence="11" type="ORF">ACH49W_19570</name>
</gene>
<feature type="binding site" evidence="7">
    <location>
        <position position="40"/>
    </location>
    <ligand>
        <name>ATP</name>
        <dbReference type="ChEBI" id="CHEBI:30616"/>
    </ligand>
</feature>
<dbReference type="Pfam" id="PF00069">
    <property type="entry name" value="Pkinase"/>
    <property type="match status" value="1"/>
</dbReference>
<keyword evidence="9" id="KW-0472">Membrane</keyword>
<dbReference type="InterPro" id="IPR017441">
    <property type="entry name" value="Protein_kinase_ATP_BS"/>
</dbReference>